<evidence type="ECO:0000256" key="1">
    <source>
        <dbReference type="SAM" id="SignalP"/>
    </source>
</evidence>
<dbReference type="AlphaFoldDB" id="A0AAV1I9T4"/>
<name>A0AAV1I9T4_9CHLO</name>
<evidence type="ECO:0008006" key="4">
    <source>
        <dbReference type="Google" id="ProtNLM"/>
    </source>
</evidence>
<organism evidence="2 3">
    <name type="scientific">Coccomyxa viridis</name>
    <dbReference type="NCBI Taxonomy" id="1274662"/>
    <lineage>
        <taxon>Eukaryota</taxon>
        <taxon>Viridiplantae</taxon>
        <taxon>Chlorophyta</taxon>
        <taxon>core chlorophytes</taxon>
        <taxon>Trebouxiophyceae</taxon>
        <taxon>Trebouxiophyceae incertae sedis</taxon>
        <taxon>Coccomyxaceae</taxon>
        <taxon>Coccomyxa</taxon>
    </lineage>
</organism>
<reference evidence="2 3" key="1">
    <citation type="submission" date="2023-10" db="EMBL/GenBank/DDBJ databases">
        <authorList>
            <person name="Maclean D."/>
            <person name="Macfadyen A."/>
        </authorList>
    </citation>
    <scope>NUCLEOTIDE SEQUENCE [LARGE SCALE GENOMIC DNA]</scope>
</reference>
<gene>
    <name evidence="2" type="ORF">CVIRNUC_007329</name>
</gene>
<comment type="caution">
    <text evidence="2">The sequence shown here is derived from an EMBL/GenBank/DDBJ whole genome shotgun (WGS) entry which is preliminary data.</text>
</comment>
<proteinExistence type="predicted"/>
<keyword evidence="1" id="KW-0732">Signal</keyword>
<keyword evidence="3" id="KW-1185">Reference proteome</keyword>
<protein>
    <recommendedName>
        <fullName evidence="4">Thioredoxin-like fold domain-containing protein</fullName>
    </recommendedName>
</protein>
<accession>A0AAV1I9T4</accession>
<dbReference type="EMBL" id="CAUYUE010000010">
    <property type="protein sequence ID" value="CAK0784126.1"/>
    <property type="molecule type" value="Genomic_DNA"/>
</dbReference>
<evidence type="ECO:0000313" key="2">
    <source>
        <dbReference type="EMBL" id="CAK0784126.1"/>
    </source>
</evidence>
<feature type="chain" id="PRO_5043606421" description="Thioredoxin-like fold domain-containing protein" evidence="1">
    <location>
        <begin position="26"/>
        <end position="254"/>
    </location>
</feature>
<sequence length="254" mass="28093">MRESWQSGRCVAVLCILGLARLAPASNSGYDTKQSPLSTCPRARFPARNYVYRVPADSVWEIVAAKHAAISTDLDHAVIAAYVSDKDPWSPSMRNSTLACLHRFYRERDLVFLTVRYEDMSLNEQMQHRIGNLPAFRIFSQGRRFVADGQQSLQSLMDTIETRTGVAPIGPADMLASEDMQRQLQCKLEVDEVTAEDFVRAGEGPWVTASAASLVFLALWRLGLRLNRRLGPVVLNAGNVPEIATMVNAPAGGQ</sequence>
<feature type="signal peptide" evidence="1">
    <location>
        <begin position="1"/>
        <end position="25"/>
    </location>
</feature>
<dbReference type="Proteomes" id="UP001314263">
    <property type="component" value="Unassembled WGS sequence"/>
</dbReference>
<evidence type="ECO:0000313" key="3">
    <source>
        <dbReference type="Proteomes" id="UP001314263"/>
    </source>
</evidence>